<sequence>MAVWCNLERSLFKFLEAGFVTQSETQHRVVRLQPFAGCCGQEYFRSFTGERGELELTGGVEDVLVCLIEGTPATSRGRGRHQQAAIDSARTMPYLIHYLEWKLVQKMMEQSLEDIGESECRSPLRPRQKGKGKGAGKPTEEAPDPLADLGAPEDEEEWEVQEVVDDRTDPDGKDEFLMNYEEDNKDSYWTRAEDMSYDELIAQFFAKREKLRKKQKGTRPPSRKKSQKIQ</sequence>
<proteinExistence type="predicted"/>
<accession>A0A0G4IC00</accession>
<dbReference type="VEuPathDB" id="CryptoDB:Cvel_12985"/>
<gene>
    <name evidence="2" type="ORF">Cvel_12985</name>
</gene>
<feature type="compositionally biased region" description="Basic and acidic residues" evidence="1">
    <location>
        <begin position="164"/>
        <end position="176"/>
    </location>
</feature>
<evidence type="ECO:0000256" key="1">
    <source>
        <dbReference type="SAM" id="MobiDB-lite"/>
    </source>
</evidence>
<reference evidence="2" key="1">
    <citation type="submission" date="2014-11" db="EMBL/GenBank/DDBJ databases">
        <authorList>
            <person name="Otto D Thomas"/>
            <person name="Naeem Raeece"/>
        </authorList>
    </citation>
    <scope>NUCLEOTIDE SEQUENCE</scope>
</reference>
<organism evidence="2">
    <name type="scientific">Chromera velia CCMP2878</name>
    <dbReference type="NCBI Taxonomy" id="1169474"/>
    <lineage>
        <taxon>Eukaryota</taxon>
        <taxon>Sar</taxon>
        <taxon>Alveolata</taxon>
        <taxon>Colpodellida</taxon>
        <taxon>Chromeraceae</taxon>
        <taxon>Chromera</taxon>
    </lineage>
</organism>
<evidence type="ECO:0008006" key="3">
    <source>
        <dbReference type="Google" id="ProtNLM"/>
    </source>
</evidence>
<feature type="compositionally biased region" description="Acidic residues" evidence="1">
    <location>
        <begin position="151"/>
        <end position="163"/>
    </location>
</feature>
<dbReference type="InterPro" id="IPR016197">
    <property type="entry name" value="Chromo-like_dom_sf"/>
</dbReference>
<dbReference type="Gene3D" id="2.40.50.40">
    <property type="match status" value="1"/>
</dbReference>
<feature type="compositionally biased region" description="Basic residues" evidence="1">
    <location>
        <begin position="124"/>
        <end position="134"/>
    </location>
</feature>
<protein>
    <recommendedName>
        <fullName evidence="3">Chromo domain-containing protein</fullName>
    </recommendedName>
</protein>
<evidence type="ECO:0000313" key="2">
    <source>
        <dbReference type="EMBL" id="CEM54720.1"/>
    </source>
</evidence>
<name>A0A0G4IC00_9ALVE</name>
<dbReference type="EMBL" id="CDMZ01005810">
    <property type="protein sequence ID" value="CEM54720.1"/>
    <property type="molecule type" value="Genomic_DNA"/>
</dbReference>
<dbReference type="AlphaFoldDB" id="A0A0G4IC00"/>
<feature type="region of interest" description="Disordered" evidence="1">
    <location>
        <begin position="210"/>
        <end position="230"/>
    </location>
</feature>
<dbReference type="SUPFAM" id="SSF54160">
    <property type="entry name" value="Chromo domain-like"/>
    <property type="match status" value="1"/>
</dbReference>
<feature type="region of interest" description="Disordered" evidence="1">
    <location>
        <begin position="115"/>
        <end position="176"/>
    </location>
</feature>